<evidence type="ECO:0000313" key="2">
    <source>
        <dbReference type="EMBL" id="CAB4295497.1"/>
    </source>
</evidence>
<name>A0A6J5W6H5_PRUAR</name>
<reference evidence="3" key="1">
    <citation type="journal article" date="2020" name="Genome Biol.">
        <title>Gamete binning: chromosome-level and haplotype-resolved genome assembly enabled by high-throughput single-cell sequencing of gamete genomes.</title>
        <authorList>
            <person name="Campoy J.A."/>
            <person name="Sun H."/>
            <person name="Goel M."/>
            <person name="Jiao W.-B."/>
            <person name="Folz-Donahue K."/>
            <person name="Wang N."/>
            <person name="Rubio M."/>
            <person name="Liu C."/>
            <person name="Kukat C."/>
            <person name="Ruiz D."/>
            <person name="Huettel B."/>
            <person name="Schneeberger K."/>
        </authorList>
    </citation>
    <scope>NUCLEOTIDE SEQUENCE [LARGE SCALE GENOMIC DNA]</scope>
    <source>
        <strain evidence="3">cv. Rojo Pasion</strain>
    </source>
</reference>
<dbReference type="PANTHER" id="PTHR31050:SF7">
    <property type="entry name" value="DUF1262 FAMILY PROTEIN"/>
    <property type="match status" value="1"/>
</dbReference>
<feature type="compositionally biased region" description="Low complexity" evidence="1">
    <location>
        <begin position="1"/>
        <end position="18"/>
    </location>
</feature>
<gene>
    <name evidence="2" type="ORF">ORAREDHAP_LOCUS6862</name>
</gene>
<keyword evidence="3" id="KW-1185">Reference proteome</keyword>
<sequence>MYVTKPLSLYRRSPQSLSLPPPEGPNSGYLVLHDHESVKITCCGCADDRVKDLPFPQNKDLTVGYGSDDDEVTFIPVLSQPLSSNRYHVILRIGKHKGEACRSVHKLKGR</sequence>
<dbReference type="AlphaFoldDB" id="A0A6J5W6H5"/>
<dbReference type="Proteomes" id="UP000507245">
    <property type="component" value="Unassembled WGS sequence"/>
</dbReference>
<organism evidence="2 3">
    <name type="scientific">Prunus armeniaca</name>
    <name type="common">Apricot</name>
    <name type="synonym">Armeniaca vulgaris</name>
    <dbReference type="NCBI Taxonomy" id="36596"/>
    <lineage>
        <taxon>Eukaryota</taxon>
        <taxon>Viridiplantae</taxon>
        <taxon>Streptophyta</taxon>
        <taxon>Embryophyta</taxon>
        <taxon>Tracheophyta</taxon>
        <taxon>Spermatophyta</taxon>
        <taxon>Magnoliopsida</taxon>
        <taxon>eudicotyledons</taxon>
        <taxon>Gunneridae</taxon>
        <taxon>Pentapetalae</taxon>
        <taxon>rosids</taxon>
        <taxon>fabids</taxon>
        <taxon>Rosales</taxon>
        <taxon>Rosaceae</taxon>
        <taxon>Amygdaloideae</taxon>
        <taxon>Amygdaleae</taxon>
        <taxon>Prunus</taxon>
    </lineage>
</organism>
<evidence type="ECO:0000313" key="3">
    <source>
        <dbReference type="Proteomes" id="UP000507245"/>
    </source>
</evidence>
<accession>A0A6J5W6H5</accession>
<dbReference type="EMBL" id="CAEKKB010000001">
    <property type="protein sequence ID" value="CAB4295497.1"/>
    <property type="molecule type" value="Genomic_DNA"/>
</dbReference>
<dbReference type="Pfam" id="PF06880">
    <property type="entry name" value="DUF1262"/>
    <property type="match status" value="1"/>
</dbReference>
<evidence type="ECO:0000256" key="1">
    <source>
        <dbReference type="SAM" id="MobiDB-lite"/>
    </source>
</evidence>
<feature type="region of interest" description="Disordered" evidence="1">
    <location>
        <begin position="1"/>
        <end position="25"/>
    </location>
</feature>
<protein>
    <submittedName>
        <fullName evidence="2">Uncharacterized protein</fullName>
    </submittedName>
</protein>
<dbReference type="OrthoDB" id="647907at2759"/>
<dbReference type="PANTHER" id="PTHR31050">
    <property type="entry name" value="OS08G0413200 PROTEIN"/>
    <property type="match status" value="1"/>
</dbReference>
<proteinExistence type="predicted"/>
<dbReference type="InterPro" id="IPR010683">
    <property type="entry name" value="DUF1262"/>
</dbReference>